<keyword evidence="3" id="KW-1185">Reference proteome</keyword>
<dbReference type="HOGENOM" id="CLU_1749479_0_0_1"/>
<sequence>MVVGAGAIRCERKPTDDSHSSCTTFRRSSPSCLTQLLRSSSVDHPGFSFCFDFFHDPLHYVGELLWVLEQLNISLSCHQFEVVRIWMETLFAQGNSSQRKFMLGVLFRTPCQPVTESFLEAPDSVENLALLPDDDDDDDAAGTPVRRDT</sequence>
<name>E9D398_COCPS</name>
<evidence type="ECO:0000256" key="1">
    <source>
        <dbReference type="SAM" id="MobiDB-lite"/>
    </source>
</evidence>
<evidence type="ECO:0000313" key="3">
    <source>
        <dbReference type="Proteomes" id="UP000002497"/>
    </source>
</evidence>
<feature type="region of interest" description="Disordered" evidence="1">
    <location>
        <begin position="128"/>
        <end position="149"/>
    </location>
</feature>
<dbReference type="VEuPathDB" id="FungiDB:CPSG_04639"/>
<evidence type="ECO:0000313" key="2">
    <source>
        <dbReference type="EMBL" id="EFW19093.1"/>
    </source>
</evidence>
<reference evidence="3" key="1">
    <citation type="journal article" date="2010" name="Genome Res.">
        <title>Population genomic sequencing of Coccidioides fungi reveals recent hybridization and transposon control.</title>
        <authorList>
            <person name="Neafsey D.E."/>
            <person name="Barker B.M."/>
            <person name="Sharpton T.J."/>
            <person name="Stajich J.E."/>
            <person name="Park D.J."/>
            <person name="Whiston E."/>
            <person name="Hung C.-Y."/>
            <person name="McMahan C."/>
            <person name="White J."/>
            <person name="Sykes S."/>
            <person name="Heiman D."/>
            <person name="Young S."/>
            <person name="Zeng Q."/>
            <person name="Abouelleil A."/>
            <person name="Aftuck L."/>
            <person name="Bessette D."/>
            <person name="Brown A."/>
            <person name="FitzGerald M."/>
            <person name="Lui A."/>
            <person name="Macdonald J.P."/>
            <person name="Priest M."/>
            <person name="Orbach M.J."/>
            <person name="Galgiani J.N."/>
            <person name="Kirkland T.N."/>
            <person name="Cole G.T."/>
            <person name="Birren B.W."/>
            <person name="Henn M.R."/>
            <person name="Taylor J.W."/>
            <person name="Rounsley S.D."/>
        </authorList>
    </citation>
    <scope>NUCLEOTIDE SEQUENCE [LARGE SCALE GENOMIC DNA]</scope>
    <source>
        <strain evidence="3">RMSCC 757 / Silveira</strain>
    </source>
</reference>
<proteinExistence type="predicted"/>
<accession>E9D398</accession>
<gene>
    <name evidence="2" type="ORF">CPSG_04639</name>
</gene>
<dbReference type="EMBL" id="GL636491">
    <property type="protein sequence ID" value="EFW19093.1"/>
    <property type="molecule type" value="Genomic_DNA"/>
</dbReference>
<reference evidence="3" key="2">
    <citation type="submission" date="2010-03" db="EMBL/GenBank/DDBJ databases">
        <title>The genome sequence of Coccidioides posadasii strain Silveira.</title>
        <authorList>
            <consortium name="The Broad Institute Genome Sequencing Center for Infectious Disease"/>
            <person name="Neafsey D."/>
            <person name="Orbach M."/>
            <person name="Henn M.R."/>
            <person name="Cole G.T."/>
            <person name="Galgiani J."/>
            <person name="Gardner M.J."/>
            <person name="Kirkland T.N."/>
            <person name="Taylor J.W."/>
            <person name="Young S.K."/>
            <person name="Zeng Q."/>
            <person name="Koehrsen M."/>
            <person name="Alvarado L."/>
            <person name="Berlin A."/>
            <person name="Borenstein D."/>
            <person name="Chapman S.B."/>
            <person name="Chen Z."/>
            <person name="Engels R."/>
            <person name="Freedman E."/>
            <person name="Gellesch M."/>
            <person name="Goldberg J."/>
            <person name="Griggs A."/>
            <person name="Gujja S."/>
            <person name="Heilman E."/>
            <person name="Heiman D."/>
            <person name="Howarth C."/>
            <person name="Jen D."/>
            <person name="Larson L."/>
            <person name="Mehta T."/>
            <person name="Neiman D."/>
            <person name="Park D."/>
            <person name="Pearson M."/>
            <person name="Richards J."/>
            <person name="Roberts A."/>
            <person name="Saif S."/>
            <person name="Shea T."/>
            <person name="Shenoy N."/>
            <person name="Sisk P."/>
            <person name="Stolte C."/>
            <person name="Sykes S."/>
            <person name="Walk T."/>
            <person name="White J."/>
            <person name="Yandava C."/>
            <person name="Haas B."/>
            <person name="Nusbaum C."/>
            <person name="Birren B."/>
        </authorList>
    </citation>
    <scope>NUCLEOTIDE SEQUENCE [LARGE SCALE GENOMIC DNA]</scope>
    <source>
        <strain evidence="3">RMSCC 757 / Silveira</strain>
    </source>
</reference>
<protein>
    <submittedName>
        <fullName evidence="2">Predicted protein</fullName>
    </submittedName>
</protein>
<organism evidence="3">
    <name type="scientific">Coccidioides posadasii (strain RMSCC 757 / Silveira)</name>
    <name type="common">Valley fever fungus</name>
    <dbReference type="NCBI Taxonomy" id="443226"/>
    <lineage>
        <taxon>Eukaryota</taxon>
        <taxon>Fungi</taxon>
        <taxon>Dikarya</taxon>
        <taxon>Ascomycota</taxon>
        <taxon>Pezizomycotina</taxon>
        <taxon>Eurotiomycetes</taxon>
        <taxon>Eurotiomycetidae</taxon>
        <taxon>Onygenales</taxon>
        <taxon>Onygenaceae</taxon>
        <taxon>Coccidioides</taxon>
    </lineage>
</organism>
<dbReference type="AlphaFoldDB" id="E9D398"/>
<dbReference type="Proteomes" id="UP000002497">
    <property type="component" value="Unassembled WGS sequence"/>
</dbReference>